<sequence length="183" mass="19656">MRCIGMRHLRKPSSCLYTASVVLARTKTRPTTEGFHRVFGTGGSRRLGTLTPVDAVPRRFLSGPRLPTLPRSPSSSSPSSSSSSPSPSPPASRRLHSPLPLLDRNGSLFRSTVTATRIGDWNSSLLRHPGTPKAVNATRQLGPMTIHCCQSQTPLFAMHLHLTQGTSISTQPLSLSQPGKAAQ</sequence>
<reference evidence="2" key="1">
    <citation type="journal article" date="2020" name="Stud. Mycol.">
        <title>101 Dothideomycetes genomes: a test case for predicting lifestyles and emergence of pathogens.</title>
        <authorList>
            <person name="Haridas S."/>
            <person name="Albert R."/>
            <person name="Binder M."/>
            <person name="Bloem J."/>
            <person name="Labutti K."/>
            <person name="Salamov A."/>
            <person name="Andreopoulos B."/>
            <person name="Baker S."/>
            <person name="Barry K."/>
            <person name="Bills G."/>
            <person name="Bluhm B."/>
            <person name="Cannon C."/>
            <person name="Castanera R."/>
            <person name="Culley D."/>
            <person name="Daum C."/>
            <person name="Ezra D."/>
            <person name="Gonzalez J."/>
            <person name="Henrissat B."/>
            <person name="Kuo A."/>
            <person name="Liang C."/>
            <person name="Lipzen A."/>
            <person name="Lutzoni F."/>
            <person name="Magnuson J."/>
            <person name="Mondo S."/>
            <person name="Nolan M."/>
            <person name="Ohm R."/>
            <person name="Pangilinan J."/>
            <person name="Park H.-J."/>
            <person name="Ramirez L."/>
            <person name="Alfaro M."/>
            <person name="Sun H."/>
            <person name="Tritt A."/>
            <person name="Yoshinaga Y."/>
            <person name="Zwiers L.-H."/>
            <person name="Turgeon B."/>
            <person name="Goodwin S."/>
            <person name="Spatafora J."/>
            <person name="Crous P."/>
            <person name="Grigoriev I."/>
        </authorList>
    </citation>
    <scope>NUCLEOTIDE SEQUENCE</scope>
    <source>
        <strain evidence="2">ATCC 74209</strain>
    </source>
</reference>
<proteinExistence type="predicted"/>
<dbReference type="Proteomes" id="UP000799536">
    <property type="component" value="Unassembled WGS sequence"/>
</dbReference>
<feature type="compositionally biased region" description="Low complexity" evidence="1">
    <location>
        <begin position="61"/>
        <end position="85"/>
    </location>
</feature>
<name>A0A9P4JG67_9PLEO</name>
<gene>
    <name evidence="2" type="ORF">GQ43DRAFT_209441</name>
</gene>
<dbReference type="EMBL" id="ML994244">
    <property type="protein sequence ID" value="KAF2197366.1"/>
    <property type="molecule type" value="Genomic_DNA"/>
</dbReference>
<organism evidence="2 3">
    <name type="scientific">Delitschia confertaspora ATCC 74209</name>
    <dbReference type="NCBI Taxonomy" id="1513339"/>
    <lineage>
        <taxon>Eukaryota</taxon>
        <taxon>Fungi</taxon>
        <taxon>Dikarya</taxon>
        <taxon>Ascomycota</taxon>
        <taxon>Pezizomycotina</taxon>
        <taxon>Dothideomycetes</taxon>
        <taxon>Pleosporomycetidae</taxon>
        <taxon>Pleosporales</taxon>
        <taxon>Delitschiaceae</taxon>
        <taxon>Delitschia</taxon>
    </lineage>
</organism>
<accession>A0A9P4JG67</accession>
<feature type="region of interest" description="Disordered" evidence="1">
    <location>
        <begin position="39"/>
        <end position="103"/>
    </location>
</feature>
<dbReference type="AlphaFoldDB" id="A0A9P4JG67"/>
<protein>
    <submittedName>
        <fullName evidence="2">Uncharacterized protein</fullName>
    </submittedName>
</protein>
<keyword evidence="3" id="KW-1185">Reference proteome</keyword>
<evidence type="ECO:0000256" key="1">
    <source>
        <dbReference type="SAM" id="MobiDB-lite"/>
    </source>
</evidence>
<comment type="caution">
    <text evidence="2">The sequence shown here is derived from an EMBL/GenBank/DDBJ whole genome shotgun (WGS) entry which is preliminary data.</text>
</comment>
<evidence type="ECO:0000313" key="2">
    <source>
        <dbReference type="EMBL" id="KAF2197366.1"/>
    </source>
</evidence>
<evidence type="ECO:0000313" key="3">
    <source>
        <dbReference type="Proteomes" id="UP000799536"/>
    </source>
</evidence>